<dbReference type="Gene3D" id="2.60.40.1930">
    <property type="match status" value="3"/>
</dbReference>
<dbReference type="InterPro" id="IPR013783">
    <property type="entry name" value="Ig-like_fold"/>
</dbReference>
<organism evidence="5 6">
    <name type="scientific">Homarus americanus</name>
    <name type="common">American lobster</name>
    <dbReference type="NCBI Taxonomy" id="6706"/>
    <lineage>
        <taxon>Eukaryota</taxon>
        <taxon>Metazoa</taxon>
        <taxon>Ecdysozoa</taxon>
        <taxon>Arthropoda</taxon>
        <taxon>Crustacea</taxon>
        <taxon>Multicrustacea</taxon>
        <taxon>Malacostraca</taxon>
        <taxon>Eumalacostraca</taxon>
        <taxon>Eucarida</taxon>
        <taxon>Decapoda</taxon>
        <taxon>Pleocyemata</taxon>
        <taxon>Astacidea</taxon>
        <taxon>Nephropoidea</taxon>
        <taxon>Nephropidae</taxon>
        <taxon>Homarus</taxon>
    </lineage>
</organism>
<dbReference type="GO" id="GO:0004866">
    <property type="term" value="F:endopeptidase inhibitor activity"/>
    <property type="evidence" value="ECO:0007669"/>
    <property type="project" value="InterPro"/>
</dbReference>
<comment type="caution">
    <text evidence="5">The sequence shown here is derived from an EMBL/GenBank/DDBJ whole genome shotgun (WGS) entry which is preliminary data.</text>
</comment>
<dbReference type="PANTHER" id="PTHR11412:SF146">
    <property type="entry name" value="CD109 ANTIGEN"/>
    <property type="match status" value="1"/>
</dbReference>
<dbReference type="InterPro" id="IPR036055">
    <property type="entry name" value="LDL_receptor-like_sf"/>
</dbReference>
<evidence type="ECO:0000313" key="6">
    <source>
        <dbReference type="Proteomes" id="UP000747542"/>
    </source>
</evidence>
<dbReference type="InterPro" id="IPR041555">
    <property type="entry name" value="MG3"/>
</dbReference>
<evidence type="ECO:0000256" key="1">
    <source>
        <dbReference type="ARBA" id="ARBA00023157"/>
    </source>
</evidence>
<sequence length="1496" mass="167933">MERGGKHEVDGPVDVRATLAMDDSQEITQGQVVLQPGEMKTIIMKAPSEVGMVETSGARLRVEGRRGSQLVFTNTTHVATTQRFLTILVQTSRPIYTGGQMIEFRVVLLRRNMKPYEGPVDVYVMVPGLPKPGWWRVKVVAGGQVDEHPFLITKYFTSRFEVLVDMPFYTLASEESISGKFMGRFITYKPVVGIANVTVFVKDNWKLPDKDFRKVFDENIPFIDRWHDFRYPLEKLLGKQTAMSELADTEIKVQVTVQHTFLDDVIKGFARTRIVAPQVKLEFVGSTPFIFKPGMSYSGADKEPLSQAKLRQSTLTVTASVTLASGGTKLLPKTEVGPEQEERDLGERLREEWMWQGRRNTTTTSHSSSDHLLHNLAHHAVFARYRNDGILLFTVDVPEGASELTLSATYNDRTSSTSATARGLPVHSPRGRYLHITTSTTNAHVGEFAIFQVRANFRMDTFQYMVMAKGVMIYSATEEVFWAGTEGVATLSVTVSKEMSPRFTLAVLHVATDGEVLVDTVHVSVSLQHSMKRTVEAAMWAPPGALVNLACTRSPTWRKQQNNRITHTRLIKAALQMEPHPRSVHTVVRSSRSGLWTEQVAALSTHNTGWWPLASLHLAGLTILTDAFIYSPPYTGECDHQLGFLECGDGSCYRQYEVCDGHVDCTNAADEHNCLTVLGKQPPATYATGKINLSKEEVEVQYRLKQRNWWQDLFDQKEGSWCRTQANFGHKGYESVKLPVPNSPDQWIVEGFVTHPQHGFLILPEQKYDATPPLLMQLEASSFCRRGEQVSVRVHLYNSLQQTVVVMLVLPGSDDYRFINVENDATVSHYSPRLSSGDHHHLLWVEGERFTEVMLPLAVVRQSGSFSVTVHARSQVGSDTRSVNIKVQTEGAEVRKHTSVLLDLKNRATVYEFLDLPVDESPEITKSIIRRYVYGSPRATLALSGDVFGPTMSNMVVHDTMAFNGRILKSSDGLAFNMGSTVWTLHYLRLTNQLNKSKAKKAFAFINLQLAGLLTRYNNGSFKMWHFSNPSVWLTTWVLTVLLAAQHEDWENLVYVEPRLVNTATTFILDHQEPDGSFRETIFYNITLDHKMGFKGWGGGVRDHHKPVLVALTALVTAVLLEAAPTLNGDVHARALNARQRATQFLERELDQLWDPYDLAITTYALTLVGSPEREVALKMLEAYARNQDGRMYWSRAPIVTNARLAENNQRAFLLPKEPQEWDAYAVEATSYALLVFLIQEGVTPRTESIMRWLNSVREHTHAFAASVDTVVAMRALAEYSYRARLRDVTNMRVNLEATSSPGDIHSIPITNHSVSALHTLQVPRPWGHVYMVAKGSGQAVAQLEVSWGVDLDRFMKKPARKWTAVDISETSHAALVEVEVATGYLLYQPDANKFVRKAQAGDFPMMFDAKSTPSIIWWQLDYHFESMILNTTSLAALDICEVCGSHQCPYCPYYSGDAFTPRPGAGFTALLALLALFAPKLSNFVVQRINSSHCY</sequence>
<evidence type="ECO:0000256" key="2">
    <source>
        <dbReference type="PROSITE-ProRule" id="PRU00124"/>
    </source>
</evidence>
<dbReference type="InterPro" id="IPR011625">
    <property type="entry name" value="A2M_N_BRD"/>
</dbReference>
<dbReference type="Gene3D" id="2.60.40.10">
    <property type="entry name" value="Immunoglobulins"/>
    <property type="match status" value="2"/>
</dbReference>
<feature type="disulfide bond" evidence="2">
    <location>
        <begin position="659"/>
        <end position="674"/>
    </location>
</feature>
<keyword evidence="6" id="KW-1185">Reference proteome</keyword>
<dbReference type="Pfam" id="PF07678">
    <property type="entry name" value="TED_complement"/>
    <property type="match status" value="1"/>
</dbReference>
<dbReference type="SUPFAM" id="SSF48239">
    <property type="entry name" value="Terpenoid cyclases/Protein prenyltransferases"/>
    <property type="match status" value="1"/>
</dbReference>
<keyword evidence="1 2" id="KW-1015">Disulfide bond</keyword>
<dbReference type="Gene3D" id="2.60.40.1940">
    <property type="match status" value="1"/>
</dbReference>
<protein>
    <submittedName>
        <fullName evidence="5">CD109 antigen-like 1</fullName>
    </submittedName>
</protein>
<dbReference type="SMART" id="SM00192">
    <property type="entry name" value="LDLa"/>
    <property type="match status" value="1"/>
</dbReference>
<evidence type="ECO:0000259" key="3">
    <source>
        <dbReference type="SMART" id="SM01359"/>
    </source>
</evidence>
<comment type="caution">
    <text evidence="2">Lacks conserved residue(s) required for the propagation of feature annotation.</text>
</comment>
<proteinExistence type="predicted"/>
<feature type="domain" description="Alpha-2-macroglobulin bait region" evidence="3">
    <location>
        <begin position="434"/>
        <end position="549"/>
    </location>
</feature>
<dbReference type="InterPro" id="IPR008930">
    <property type="entry name" value="Terpenoid_cyclase/PrenylTrfase"/>
</dbReference>
<dbReference type="InterPro" id="IPR001599">
    <property type="entry name" value="Macroglobln_a2"/>
</dbReference>
<feature type="domain" description="Alpha-2-macroglobulin" evidence="4">
    <location>
        <begin position="720"/>
        <end position="810"/>
    </location>
</feature>
<dbReference type="GO" id="GO:0005615">
    <property type="term" value="C:extracellular space"/>
    <property type="evidence" value="ECO:0007669"/>
    <property type="project" value="InterPro"/>
</dbReference>
<dbReference type="InterPro" id="IPR050473">
    <property type="entry name" value="A2M/Complement_sys"/>
</dbReference>
<dbReference type="Proteomes" id="UP000747542">
    <property type="component" value="Unassembled WGS sequence"/>
</dbReference>
<dbReference type="SMART" id="SM01360">
    <property type="entry name" value="A2M"/>
    <property type="match status" value="1"/>
</dbReference>
<dbReference type="PANTHER" id="PTHR11412">
    <property type="entry name" value="MACROGLOBULIN / COMPLEMENT"/>
    <property type="match status" value="1"/>
</dbReference>
<dbReference type="Pfam" id="PF07703">
    <property type="entry name" value="A2M_BRD"/>
    <property type="match status" value="1"/>
</dbReference>
<dbReference type="Pfam" id="PF17791">
    <property type="entry name" value="MG3"/>
    <property type="match status" value="1"/>
</dbReference>
<gene>
    <name evidence="5" type="primary">Cd109-L1</name>
    <name evidence="5" type="ORF">Hamer_G005476</name>
</gene>
<dbReference type="EMBL" id="JAHLQT010021845">
    <property type="protein sequence ID" value="KAG7167134.1"/>
    <property type="molecule type" value="Genomic_DNA"/>
</dbReference>
<dbReference type="CDD" id="cd00112">
    <property type="entry name" value="LDLa"/>
    <property type="match status" value="1"/>
</dbReference>
<dbReference type="InterPro" id="IPR011626">
    <property type="entry name" value="Alpha-macroglobulin_TED"/>
</dbReference>
<name>A0A8J5MXZ3_HOMAM</name>
<accession>A0A8J5MXZ3</accession>
<dbReference type="InterPro" id="IPR002172">
    <property type="entry name" value="LDrepeatLR_classA_rpt"/>
</dbReference>
<feature type="disulfide bond" evidence="2">
    <location>
        <begin position="647"/>
        <end position="665"/>
    </location>
</feature>
<evidence type="ECO:0000259" key="4">
    <source>
        <dbReference type="SMART" id="SM01360"/>
    </source>
</evidence>
<dbReference type="Pfam" id="PF00207">
    <property type="entry name" value="A2M"/>
    <property type="match status" value="1"/>
</dbReference>
<reference evidence="5" key="1">
    <citation type="journal article" date="2021" name="Sci. Adv.">
        <title>The American lobster genome reveals insights on longevity, neural, and immune adaptations.</title>
        <authorList>
            <person name="Polinski J.M."/>
            <person name="Zimin A.V."/>
            <person name="Clark K.F."/>
            <person name="Kohn A.B."/>
            <person name="Sadowski N."/>
            <person name="Timp W."/>
            <person name="Ptitsyn A."/>
            <person name="Khanna P."/>
            <person name="Romanova D.Y."/>
            <person name="Williams P."/>
            <person name="Greenwood S.J."/>
            <person name="Moroz L.L."/>
            <person name="Walt D.R."/>
            <person name="Bodnar A.G."/>
        </authorList>
    </citation>
    <scope>NUCLEOTIDE SEQUENCE</scope>
    <source>
        <strain evidence="5">GMGI-L3</strain>
    </source>
</reference>
<dbReference type="Gene3D" id="4.10.400.10">
    <property type="entry name" value="Low-density Lipoprotein Receptor"/>
    <property type="match status" value="1"/>
</dbReference>
<dbReference type="Gene3D" id="1.50.10.20">
    <property type="match status" value="1"/>
</dbReference>
<evidence type="ECO:0000313" key="5">
    <source>
        <dbReference type="EMBL" id="KAG7167134.1"/>
    </source>
</evidence>
<dbReference type="SMART" id="SM01359">
    <property type="entry name" value="A2M_N_2"/>
    <property type="match status" value="1"/>
</dbReference>
<dbReference type="SUPFAM" id="SSF57424">
    <property type="entry name" value="LDL receptor-like module"/>
    <property type="match status" value="1"/>
</dbReference>
<dbReference type="PROSITE" id="PS50068">
    <property type="entry name" value="LDLRA_2"/>
    <property type="match status" value="1"/>
</dbReference>